<dbReference type="RefSeq" id="WP_209646145.1">
    <property type="nucleotide sequence ID" value="NZ_JAGINW010000001.1"/>
</dbReference>
<keyword evidence="2" id="KW-1185">Reference proteome</keyword>
<dbReference type="Proteomes" id="UP001519332">
    <property type="component" value="Unassembled WGS sequence"/>
</dbReference>
<proteinExistence type="predicted"/>
<name>A0ABS4TY74_9PSEU</name>
<comment type="caution">
    <text evidence="1">The sequence shown here is derived from an EMBL/GenBank/DDBJ whole genome shotgun (WGS) entry which is preliminary data.</text>
</comment>
<organism evidence="1 2">
    <name type="scientific">Kibdelosporangium banguiense</name>
    <dbReference type="NCBI Taxonomy" id="1365924"/>
    <lineage>
        <taxon>Bacteria</taxon>
        <taxon>Bacillati</taxon>
        <taxon>Actinomycetota</taxon>
        <taxon>Actinomycetes</taxon>
        <taxon>Pseudonocardiales</taxon>
        <taxon>Pseudonocardiaceae</taxon>
        <taxon>Kibdelosporangium</taxon>
    </lineage>
</organism>
<accession>A0ABS4TY74</accession>
<reference evidence="1 2" key="1">
    <citation type="submission" date="2021-03" db="EMBL/GenBank/DDBJ databases">
        <title>Sequencing the genomes of 1000 actinobacteria strains.</title>
        <authorList>
            <person name="Klenk H.-P."/>
        </authorList>
    </citation>
    <scope>NUCLEOTIDE SEQUENCE [LARGE SCALE GENOMIC DNA]</scope>
    <source>
        <strain evidence="1 2">DSM 46670</strain>
    </source>
</reference>
<dbReference type="EMBL" id="JAGINW010000001">
    <property type="protein sequence ID" value="MBP2329338.1"/>
    <property type="molecule type" value="Genomic_DNA"/>
</dbReference>
<evidence type="ECO:0000313" key="2">
    <source>
        <dbReference type="Proteomes" id="UP001519332"/>
    </source>
</evidence>
<sequence length="84" mass="9296">MLPHLPPAQPDASLITARFEAVRIGLRIGIGGGGLVAPYLAWRRQRCTEADLDNRERALAHQLQVAADTQAHHERVARATEQHQ</sequence>
<evidence type="ECO:0000313" key="1">
    <source>
        <dbReference type="EMBL" id="MBP2329338.1"/>
    </source>
</evidence>
<protein>
    <submittedName>
        <fullName evidence="1">Uncharacterized protein</fullName>
    </submittedName>
</protein>
<gene>
    <name evidence="1" type="ORF">JOF56_009723</name>
</gene>